<dbReference type="Proteomes" id="UP001454036">
    <property type="component" value="Unassembled WGS sequence"/>
</dbReference>
<dbReference type="AlphaFoldDB" id="A0AAV3QY83"/>
<gene>
    <name evidence="2" type="ORF">LIER_40305</name>
</gene>
<reference evidence="2 3" key="1">
    <citation type="submission" date="2024-01" db="EMBL/GenBank/DDBJ databases">
        <title>The complete chloroplast genome sequence of Lithospermum erythrorhizon: insights into the phylogenetic relationship among Boraginaceae species and the maternal lineages of purple gromwells.</title>
        <authorList>
            <person name="Okada T."/>
            <person name="Watanabe K."/>
        </authorList>
    </citation>
    <scope>NUCLEOTIDE SEQUENCE [LARGE SCALE GENOMIC DNA]</scope>
</reference>
<evidence type="ECO:0000313" key="2">
    <source>
        <dbReference type="EMBL" id="GAA0167067.1"/>
    </source>
</evidence>
<protein>
    <submittedName>
        <fullName evidence="2">Uncharacterized protein</fullName>
    </submittedName>
</protein>
<proteinExistence type="predicted"/>
<accession>A0AAV3QY83</accession>
<feature type="signal peptide" evidence="1">
    <location>
        <begin position="1"/>
        <end position="17"/>
    </location>
</feature>
<evidence type="ECO:0000313" key="3">
    <source>
        <dbReference type="Proteomes" id="UP001454036"/>
    </source>
</evidence>
<dbReference type="PANTHER" id="PTHR11439:SF462">
    <property type="match status" value="1"/>
</dbReference>
<sequence>MLMVCFCVNINTLLISSLRRLFWGAKPASFPMEQNHTLALAKGAEVRDPERYHYLVGRLICIAFTCPDLAYSVHILAQFMQCPRQIHWDAAVRVVCYLKGTPGQGLLLTSACDLSLTSWCDSDWASCPLTCSSLTG</sequence>
<dbReference type="PANTHER" id="PTHR11439">
    <property type="entry name" value="GAG-POL-RELATED RETROTRANSPOSON"/>
    <property type="match status" value="1"/>
</dbReference>
<organism evidence="2 3">
    <name type="scientific">Lithospermum erythrorhizon</name>
    <name type="common">Purple gromwell</name>
    <name type="synonym">Lithospermum officinale var. erythrorhizon</name>
    <dbReference type="NCBI Taxonomy" id="34254"/>
    <lineage>
        <taxon>Eukaryota</taxon>
        <taxon>Viridiplantae</taxon>
        <taxon>Streptophyta</taxon>
        <taxon>Embryophyta</taxon>
        <taxon>Tracheophyta</taxon>
        <taxon>Spermatophyta</taxon>
        <taxon>Magnoliopsida</taxon>
        <taxon>eudicotyledons</taxon>
        <taxon>Gunneridae</taxon>
        <taxon>Pentapetalae</taxon>
        <taxon>asterids</taxon>
        <taxon>lamiids</taxon>
        <taxon>Boraginales</taxon>
        <taxon>Boraginaceae</taxon>
        <taxon>Boraginoideae</taxon>
        <taxon>Lithospermeae</taxon>
        <taxon>Lithospermum</taxon>
    </lineage>
</organism>
<name>A0AAV3QY83_LITER</name>
<keyword evidence="3" id="KW-1185">Reference proteome</keyword>
<comment type="caution">
    <text evidence="2">The sequence shown here is derived from an EMBL/GenBank/DDBJ whole genome shotgun (WGS) entry which is preliminary data.</text>
</comment>
<evidence type="ECO:0000256" key="1">
    <source>
        <dbReference type="SAM" id="SignalP"/>
    </source>
</evidence>
<dbReference type="EMBL" id="BAABME010022991">
    <property type="protein sequence ID" value="GAA0167067.1"/>
    <property type="molecule type" value="Genomic_DNA"/>
</dbReference>
<feature type="chain" id="PRO_5043640778" evidence="1">
    <location>
        <begin position="18"/>
        <end position="136"/>
    </location>
</feature>
<keyword evidence="1" id="KW-0732">Signal</keyword>